<dbReference type="GO" id="GO:0005507">
    <property type="term" value="F:copper ion binding"/>
    <property type="evidence" value="ECO:0007669"/>
    <property type="project" value="InterPro"/>
</dbReference>
<dbReference type="PhylomeDB" id="E2BYV3"/>
<evidence type="ECO:0000256" key="8">
    <source>
        <dbReference type="ARBA" id="ARBA00023002"/>
    </source>
</evidence>
<name>E2BYV3_HARSA</name>
<dbReference type="GO" id="GO:0004784">
    <property type="term" value="F:superoxide dismutase activity"/>
    <property type="evidence" value="ECO:0007669"/>
    <property type="project" value="UniProtKB-EC"/>
</dbReference>
<dbReference type="Pfam" id="PF00080">
    <property type="entry name" value="Sod_Cu"/>
    <property type="match status" value="1"/>
</dbReference>
<reference evidence="14 15" key="1">
    <citation type="journal article" date="2010" name="Science">
        <title>Genomic comparison of the ants Camponotus floridanus and Harpegnathos saltator.</title>
        <authorList>
            <person name="Bonasio R."/>
            <person name="Zhang G."/>
            <person name="Ye C."/>
            <person name="Mutti N.S."/>
            <person name="Fang X."/>
            <person name="Qin N."/>
            <person name="Donahue G."/>
            <person name="Yang P."/>
            <person name="Li Q."/>
            <person name="Li C."/>
            <person name="Zhang P."/>
            <person name="Huang Z."/>
            <person name="Berger S.L."/>
            <person name="Reinberg D."/>
            <person name="Wang J."/>
            <person name="Liebig J."/>
        </authorList>
    </citation>
    <scope>NUCLEOTIDE SEQUENCE [LARGE SCALE GENOMIC DNA]</scope>
    <source>
        <strain evidence="14 15">R22 G/1</strain>
    </source>
</reference>
<evidence type="ECO:0000313" key="15">
    <source>
        <dbReference type="Proteomes" id="UP000008237"/>
    </source>
</evidence>
<evidence type="ECO:0000256" key="11">
    <source>
        <dbReference type="ARBA" id="ARBA00049204"/>
    </source>
</evidence>
<dbReference type="AlphaFoldDB" id="E2BYV3"/>
<feature type="signal peptide" evidence="12">
    <location>
        <begin position="1"/>
        <end position="16"/>
    </location>
</feature>
<keyword evidence="15" id="KW-1185">Reference proteome</keyword>
<dbReference type="Gene3D" id="2.60.40.200">
    <property type="entry name" value="Superoxide dismutase, copper/zinc binding domain"/>
    <property type="match status" value="1"/>
</dbReference>
<dbReference type="STRING" id="610380.E2BYV3"/>
<evidence type="ECO:0000256" key="6">
    <source>
        <dbReference type="ARBA" id="ARBA00022833"/>
    </source>
</evidence>
<sequence>MWRLSIVIAIIVTAQAGPYDRMAVSMNDRTLFVRSLPGYPGTRSDLYEVYMEPYYFAVGLKAVVELKALGDDGTPMDDGPRGILTLEQHPQGVRVAGTISGLNPGLHGFHVHEKGDLTKGCNSAGPHFNPYMVNHGAPSDPLRHVGDLGNIEVGQDGTARIDGFDHYLSLVGVRGAIGRALVVHEKPDDLGRGGTEESMKTGSAGARLACGVIGFL</sequence>
<keyword evidence="12" id="KW-0732">Signal</keyword>
<dbReference type="KEGG" id="hst:105188081"/>
<evidence type="ECO:0000256" key="3">
    <source>
        <dbReference type="ARBA" id="ARBA00010457"/>
    </source>
</evidence>
<dbReference type="InterPro" id="IPR018152">
    <property type="entry name" value="SOD_Cu/Zn_BS"/>
</dbReference>
<dbReference type="PROSITE" id="PS00087">
    <property type="entry name" value="SOD_CU_ZN_1"/>
    <property type="match status" value="1"/>
</dbReference>
<dbReference type="OrthoDB" id="2015551at2759"/>
<evidence type="ECO:0000256" key="1">
    <source>
        <dbReference type="ARBA" id="ARBA00001935"/>
    </source>
</evidence>
<keyword evidence="7" id="KW-0049">Antioxidant</keyword>
<dbReference type="PRINTS" id="PR00068">
    <property type="entry name" value="CUZNDISMTASE"/>
</dbReference>
<keyword evidence="9" id="KW-0186">Copper</keyword>
<feature type="domain" description="Superoxide dismutase copper/zinc binding" evidence="13">
    <location>
        <begin position="82"/>
        <end position="213"/>
    </location>
</feature>
<comment type="catalytic activity">
    <reaction evidence="11">
        <text>2 superoxide + 2 H(+) = H2O2 + O2</text>
        <dbReference type="Rhea" id="RHEA:20696"/>
        <dbReference type="ChEBI" id="CHEBI:15378"/>
        <dbReference type="ChEBI" id="CHEBI:15379"/>
        <dbReference type="ChEBI" id="CHEBI:16240"/>
        <dbReference type="ChEBI" id="CHEBI:18421"/>
        <dbReference type="EC" id="1.15.1.1"/>
    </reaction>
</comment>
<evidence type="ECO:0000256" key="12">
    <source>
        <dbReference type="SAM" id="SignalP"/>
    </source>
</evidence>
<evidence type="ECO:0000256" key="5">
    <source>
        <dbReference type="ARBA" id="ARBA00022723"/>
    </source>
</evidence>
<comment type="cofactor">
    <cofactor evidence="2">
        <name>Zn(2+)</name>
        <dbReference type="ChEBI" id="CHEBI:29105"/>
    </cofactor>
</comment>
<dbReference type="Proteomes" id="UP000008237">
    <property type="component" value="Unassembled WGS sequence"/>
</dbReference>
<evidence type="ECO:0000256" key="4">
    <source>
        <dbReference type="ARBA" id="ARBA00012682"/>
    </source>
</evidence>
<evidence type="ECO:0000256" key="9">
    <source>
        <dbReference type="ARBA" id="ARBA00023008"/>
    </source>
</evidence>
<organism evidence="15">
    <name type="scientific">Harpegnathos saltator</name>
    <name type="common">Jerdon's jumping ant</name>
    <dbReference type="NCBI Taxonomy" id="610380"/>
    <lineage>
        <taxon>Eukaryota</taxon>
        <taxon>Metazoa</taxon>
        <taxon>Ecdysozoa</taxon>
        <taxon>Arthropoda</taxon>
        <taxon>Hexapoda</taxon>
        <taxon>Insecta</taxon>
        <taxon>Pterygota</taxon>
        <taxon>Neoptera</taxon>
        <taxon>Endopterygota</taxon>
        <taxon>Hymenoptera</taxon>
        <taxon>Apocrita</taxon>
        <taxon>Aculeata</taxon>
        <taxon>Formicoidea</taxon>
        <taxon>Formicidae</taxon>
        <taxon>Ponerinae</taxon>
        <taxon>Ponerini</taxon>
        <taxon>Harpegnathos</taxon>
    </lineage>
</organism>
<dbReference type="InterPro" id="IPR001424">
    <property type="entry name" value="SOD_Cu_Zn_dom"/>
</dbReference>
<feature type="chain" id="PRO_5003158204" description="superoxide dismutase" evidence="12">
    <location>
        <begin position="17"/>
        <end position="216"/>
    </location>
</feature>
<dbReference type="InterPro" id="IPR036423">
    <property type="entry name" value="SOD-like_Cu/Zn_dom_sf"/>
</dbReference>
<evidence type="ECO:0000256" key="10">
    <source>
        <dbReference type="ARBA" id="ARBA00023157"/>
    </source>
</evidence>
<keyword evidence="8" id="KW-0560">Oxidoreductase</keyword>
<comment type="similarity">
    <text evidence="3">Belongs to the Cu-Zn superoxide dismutase family.</text>
</comment>
<dbReference type="EMBL" id="GL451531">
    <property type="protein sequence ID" value="EFN79125.1"/>
    <property type="molecule type" value="Genomic_DNA"/>
</dbReference>
<dbReference type="SUPFAM" id="SSF49329">
    <property type="entry name" value="Cu,Zn superoxide dismutase-like"/>
    <property type="match status" value="1"/>
</dbReference>
<evidence type="ECO:0000313" key="14">
    <source>
        <dbReference type="EMBL" id="EFN79125.1"/>
    </source>
</evidence>
<evidence type="ECO:0000256" key="7">
    <source>
        <dbReference type="ARBA" id="ARBA00022862"/>
    </source>
</evidence>
<gene>
    <name evidence="14" type="ORF">EAI_11708</name>
</gene>
<dbReference type="InterPro" id="IPR024134">
    <property type="entry name" value="SOD_Cu/Zn_/chaperone"/>
</dbReference>
<dbReference type="CDD" id="cd00305">
    <property type="entry name" value="Cu-Zn_Superoxide_Dismutase"/>
    <property type="match status" value="1"/>
</dbReference>
<keyword evidence="10" id="KW-1015">Disulfide bond</keyword>
<evidence type="ECO:0000259" key="13">
    <source>
        <dbReference type="Pfam" id="PF00080"/>
    </source>
</evidence>
<dbReference type="InParanoid" id="E2BYV3"/>
<evidence type="ECO:0000256" key="2">
    <source>
        <dbReference type="ARBA" id="ARBA00001947"/>
    </source>
</evidence>
<proteinExistence type="inferred from homology"/>
<accession>E2BYV3</accession>
<dbReference type="OMA" id="YEVYMEP"/>
<keyword evidence="5" id="KW-0479">Metal-binding</keyword>
<keyword evidence="6" id="KW-0862">Zinc</keyword>
<protein>
    <recommendedName>
        <fullName evidence="4">superoxide dismutase</fullName>
        <ecNumber evidence="4">1.15.1.1</ecNumber>
    </recommendedName>
</protein>
<comment type="cofactor">
    <cofactor evidence="1">
        <name>Cu cation</name>
        <dbReference type="ChEBI" id="CHEBI:23378"/>
    </cofactor>
</comment>
<dbReference type="EC" id="1.15.1.1" evidence="4"/>
<dbReference type="PANTHER" id="PTHR10003">
    <property type="entry name" value="SUPEROXIDE DISMUTASE CU-ZN -RELATED"/>
    <property type="match status" value="1"/>
</dbReference>
<dbReference type="FunFam" id="2.60.40.200:FF:000003">
    <property type="entry name" value="Superoxide dismutase [Cu-Zn], chloroplastic"/>
    <property type="match status" value="1"/>
</dbReference>